<name>A0A8K0S7U2_9HYPO</name>
<sequence>MVSIAAANGGNVLGLERVVADGPALNWLVAVTVDTEENQAKINPLTLEYRDAINQYATEIGVNKNWIYLNYALGDQNPILHYGQESLDFLRAVSAKYDPGSVFQTQRHSGFKIPI</sequence>
<keyword evidence="2" id="KW-1185">Reference proteome</keyword>
<reference evidence="1" key="1">
    <citation type="journal article" date="2021" name="Nat. Commun.">
        <title>Genetic determinants of endophytism in the Arabidopsis root mycobiome.</title>
        <authorList>
            <person name="Mesny F."/>
            <person name="Miyauchi S."/>
            <person name="Thiergart T."/>
            <person name="Pickel B."/>
            <person name="Atanasova L."/>
            <person name="Karlsson M."/>
            <person name="Huettel B."/>
            <person name="Barry K.W."/>
            <person name="Haridas S."/>
            <person name="Chen C."/>
            <person name="Bauer D."/>
            <person name="Andreopoulos W."/>
            <person name="Pangilinan J."/>
            <person name="LaButti K."/>
            <person name="Riley R."/>
            <person name="Lipzen A."/>
            <person name="Clum A."/>
            <person name="Drula E."/>
            <person name="Henrissat B."/>
            <person name="Kohler A."/>
            <person name="Grigoriev I.V."/>
            <person name="Martin F.M."/>
            <person name="Hacquard S."/>
        </authorList>
    </citation>
    <scope>NUCLEOTIDE SEQUENCE</scope>
    <source>
        <strain evidence="1">MPI-CAGE-CH-0235</strain>
    </source>
</reference>
<dbReference type="OrthoDB" id="2151789at2759"/>
<organism evidence="1 2">
    <name type="scientific">Stachybotrys elegans</name>
    <dbReference type="NCBI Taxonomy" id="80388"/>
    <lineage>
        <taxon>Eukaryota</taxon>
        <taxon>Fungi</taxon>
        <taxon>Dikarya</taxon>
        <taxon>Ascomycota</taxon>
        <taxon>Pezizomycotina</taxon>
        <taxon>Sordariomycetes</taxon>
        <taxon>Hypocreomycetidae</taxon>
        <taxon>Hypocreales</taxon>
        <taxon>Stachybotryaceae</taxon>
        <taxon>Stachybotrys</taxon>
    </lineage>
</organism>
<evidence type="ECO:0000313" key="1">
    <source>
        <dbReference type="EMBL" id="KAH7303051.1"/>
    </source>
</evidence>
<gene>
    <name evidence="1" type="ORF">B0I35DRAFT_365587</name>
</gene>
<proteinExistence type="predicted"/>
<evidence type="ECO:0008006" key="3">
    <source>
        <dbReference type="Google" id="ProtNLM"/>
    </source>
</evidence>
<dbReference type="Proteomes" id="UP000813444">
    <property type="component" value="Unassembled WGS sequence"/>
</dbReference>
<protein>
    <recommendedName>
        <fullName evidence="3">Berberine/berberine-like domain-containing protein</fullName>
    </recommendedName>
</protein>
<dbReference type="EMBL" id="JAGPNK010000041">
    <property type="protein sequence ID" value="KAH7303051.1"/>
    <property type="molecule type" value="Genomic_DNA"/>
</dbReference>
<evidence type="ECO:0000313" key="2">
    <source>
        <dbReference type="Proteomes" id="UP000813444"/>
    </source>
</evidence>
<dbReference type="AlphaFoldDB" id="A0A8K0S7U2"/>
<comment type="caution">
    <text evidence="1">The sequence shown here is derived from an EMBL/GenBank/DDBJ whole genome shotgun (WGS) entry which is preliminary data.</text>
</comment>
<accession>A0A8K0S7U2</accession>